<dbReference type="Proteomes" id="UP001549749">
    <property type="component" value="Unassembled WGS sequence"/>
</dbReference>
<name>A0ABV2T5V7_9BACT</name>
<evidence type="ECO:0000313" key="2">
    <source>
        <dbReference type="Proteomes" id="UP001549749"/>
    </source>
</evidence>
<sequence>MIYYIVQYTGPFGFIKPWTAVRDSETFSQQFLTPSMIEGIRQKLEVDKILRYRLTYEAISSQQERTQTRGWEYKKPHKTMTRPQSILTRGVMVNPLLLLAFETMEDARKSAVQHICLCRNEDLLLPTEEILTMDEASFNTLPGFELIFDHREQSFLVGHNRYANSEPMYGWLQITDTPVYTRNGSI</sequence>
<dbReference type="RefSeq" id="WP_354661026.1">
    <property type="nucleotide sequence ID" value="NZ_JBEXAC010000001.1"/>
</dbReference>
<reference evidence="1 2" key="1">
    <citation type="submission" date="2024-06" db="EMBL/GenBank/DDBJ databases">
        <title>Chitinophaga defluvii sp. nov., isolated from municipal sewage.</title>
        <authorList>
            <person name="Zhang L."/>
        </authorList>
    </citation>
    <scope>NUCLEOTIDE SEQUENCE [LARGE SCALE GENOMIC DNA]</scope>
    <source>
        <strain evidence="1 2">H8</strain>
    </source>
</reference>
<organism evidence="1 2">
    <name type="scientific">Chitinophaga defluvii</name>
    <dbReference type="NCBI Taxonomy" id="3163343"/>
    <lineage>
        <taxon>Bacteria</taxon>
        <taxon>Pseudomonadati</taxon>
        <taxon>Bacteroidota</taxon>
        <taxon>Chitinophagia</taxon>
        <taxon>Chitinophagales</taxon>
        <taxon>Chitinophagaceae</taxon>
        <taxon>Chitinophaga</taxon>
    </lineage>
</organism>
<proteinExistence type="predicted"/>
<keyword evidence="2" id="KW-1185">Reference proteome</keyword>
<gene>
    <name evidence="1" type="ORF">ABR189_13470</name>
</gene>
<protein>
    <submittedName>
        <fullName evidence="1">Uncharacterized protein</fullName>
    </submittedName>
</protein>
<evidence type="ECO:0000313" key="1">
    <source>
        <dbReference type="EMBL" id="MET6998391.1"/>
    </source>
</evidence>
<accession>A0ABV2T5V7</accession>
<comment type="caution">
    <text evidence="1">The sequence shown here is derived from an EMBL/GenBank/DDBJ whole genome shotgun (WGS) entry which is preliminary data.</text>
</comment>
<dbReference type="EMBL" id="JBEXAC010000001">
    <property type="protein sequence ID" value="MET6998391.1"/>
    <property type="molecule type" value="Genomic_DNA"/>
</dbReference>